<feature type="region of interest" description="Disordered" evidence="1">
    <location>
        <begin position="1"/>
        <end position="82"/>
    </location>
</feature>
<evidence type="ECO:0000313" key="2">
    <source>
        <dbReference type="EMBL" id="OEL20198.1"/>
    </source>
</evidence>
<feature type="compositionally biased region" description="Basic residues" evidence="1">
    <location>
        <begin position="36"/>
        <end position="54"/>
    </location>
</feature>
<feature type="non-terminal residue" evidence="2">
    <location>
        <position position="1"/>
    </location>
</feature>
<sequence length="82" mass="8945">LGHRARVRRLPPHYIASSPRAPPPSTPSHLSLSCLPRRRRREGRGGRRSSKRRWATPTCGTPTPRTTGPAPASAGSARTLMD</sequence>
<dbReference type="Proteomes" id="UP000095767">
    <property type="component" value="Unassembled WGS sequence"/>
</dbReference>
<gene>
    <name evidence="2" type="ORF">BAE44_0018783</name>
</gene>
<keyword evidence="3" id="KW-1185">Reference proteome</keyword>
<proteinExistence type="predicted"/>
<feature type="compositionally biased region" description="Basic residues" evidence="1">
    <location>
        <begin position="1"/>
        <end position="11"/>
    </location>
</feature>
<dbReference type="AlphaFoldDB" id="A0A1E5V520"/>
<protein>
    <submittedName>
        <fullName evidence="2">Uncharacterized protein</fullName>
    </submittedName>
</protein>
<feature type="compositionally biased region" description="Low complexity" evidence="1">
    <location>
        <begin position="55"/>
        <end position="75"/>
    </location>
</feature>
<evidence type="ECO:0000313" key="3">
    <source>
        <dbReference type="Proteomes" id="UP000095767"/>
    </source>
</evidence>
<comment type="caution">
    <text evidence="2">The sequence shown here is derived from an EMBL/GenBank/DDBJ whole genome shotgun (WGS) entry which is preliminary data.</text>
</comment>
<dbReference type="EMBL" id="LWDX02051453">
    <property type="protein sequence ID" value="OEL20198.1"/>
    <property type="molecule type" value="Genomic_DNA"/>
</dbReference>
<evidence type="ECO:0000256" key="1">
    <source>
        <dbReference type="SAM" id="MobiDB-lite"/>
    </source>
</evidence>
<accession>A0A1E5V520</accession>
<name>A0A1E5V520_9POAL</name>
<organism evidence="2 3">
    <name type="scientific">Dichanthelium oligosanthes</name>
    <dbReference type="NCBI Taxonomy" id="888268"/>
    <lineage>
        <taxon>Eukaryota</taxon>
        <taxon>Viridiplantae</taxon>
        <taxon>Streptophyta</taxon>
        <taxon>Embryophyta</taxon>
        <taxon>Tracheophyta</taxon>
        <taxon>Spermatophyta</taxon>
        <taxon>Magnoliopsida</taxon>
        <taxon>Liliopsida</taxon>
        <taxon>Poales</taxon>
        <taxon>Poaceae</taxon>
        <taxon>PACMAD clade</taxon>
        <taxon>Panicoideae</taxon>
        <taxon>Panicodae</taxon>
        <taxon>Paniceae</taxon>
        <taxon>Dichantheliinae</taxon>
        <taxon>Dichanthelium</taxon>
    </lineage>
</organism>
<reference evidence="2 3" key="1">
    <citation type="submission" date="2016-09" db="EMBL/GenBank/DDBJ databases">
        <title>The draft genome of Dichanthelium oligosanthes: A C3 panicoid grass species.</title>
        <authorList>
            <person name="Studer A.J."/>
            <person name="Schnable J.C."/>
            <person name="Brutnell T.P."/>
        </authorList>
    </citation>
    <scope>NUCLEOTIDE SEQUENCE [LARGE SCALE GENOMIC DNA]</scope>
    <source>
        <strain evidence="3">cv. Kellogg 1175</strain>
        <tissue evidence="2">Leaf</tissue>
    </source>
</reference>